<name>A0ABY6B5C0_9BURK</name>
<reference evidence="1" key="1">
    <citation type="submission" date="2022-10" db="EMBL/GenBank/DDBJ databases">
        <title>Characterization and whole genome sequencing of a new Roseateles species, isolated from fresh water.</title>
        <authorList>
            <person name="Guliayeva D.Y."/>
            <person name="Akhremchuk A.E."/>
            <person name="Sikolenko M.A."/>
            <person name="Valentovich L.N."/>
            <person name="Sidarenka A.V."/>
        </authorList>
    </citation>
    <scope>NUCLEOTIDE SEQUENCE</scope>
    <source>
        <strain evidence="1">BIM B-1768</strain>
    </source>
</reference>
<organism evidence="1 2">
    <name type="scientific">Roseateles amylovorans</name>
    <dbReference type="NCBI Taxonomy" id="2978473"/>
    <lineage>
        <taxon>Bacteria</taxon>
        <taxon>Pseudomonadati</taxon>
        <taxon>Pseudomonadota</taxon>
        <taxon>Betaproteobacteria</taxon>
        <taxon>Burkholderiales</taxon>
        <taxon>Sphaerotilaceae</taxon>
        <taxon>Roseateles</taxon>
    </lineage>
</organism>
<evidence type="ECO:0000313" key="2">
    <source>
        <dbReference type="Proteomes" id="UP001064933"/>
    </source>
</evidence>
<accession>A0ABY6B5C0</accession>
<gene>
    <name evidence="1" type="ORF">N4261_00485</name>
</gene>
<sequence>MVAVIHRTADDINVQQLALPMATDTTADLEALSPARDPLSALISDEASTATSSHEHVGFELGWDYAHHGQTPPVEQLFRQSPLQQGWQLGRATFSSRTLKSHRHTQLWLSLRLHAWLRGRHFETLLVTPNYLQQLDTTHCPISRLPLTEEAQHPQQASIDRLRDDAGYAAGNLALMSRAANQAKADRTWQQAWAMAQSLRQGPMVQAGGLGAEAWERMALLMSYVTELPHELAAQLPMLVLPSNRLRLFNPIQALQALVTRQLATPGWSQRLTRLEALLDTQQRTDFSRFVLALVPRVLRSQSLTDPMAIRWALEDAWRDPLLQKRWTRFALQLTPQQAEQLVQRAASKRLSNVRVQQHGAAATDGWALDRQGFRAAA</sequence>
<dbReference type="RefSeq" id="WP_261758249.1">
    <property type="nucleotide sequence ID" value="NZ_CP104562.2"/>
</dbReference>
<dbReference type="EMBL" id="CP104562">
    <property type="protein sequence ID" value="UXH78455.1"/>
    <property type="molecule type" value="Genomic_DNA"/>
</dbReference>
<evidence type="ECO:0000313" key="1">
    <source>
        <dbReference type="EMBL" id="UXH78455.1"/>
    </source>
</evidence>
<protein>
    <submittedName>
        <fullName evidence="1">Uncharacterized protein</fullName>
    </submittedName>
</protein>
<keyword evidence="2" id="KW-1185">Reference proteome</keyword>
<proteinExistence type="predicted"/>
<dbReference type="Proteomes" id="UP001064933">
    <property type="component" value="Chromosome"/>
</dbReference>